<keyword evidence="2" id="KW-1185">Reference proteome</keyword>
<keyword evidence="1" id="KW-0378">Hydrolase</keyword>
<name>A0ACB8TDS0_9AGAM</name>
<evidence type="ECO:0000313" key="1">
    <source>
        <dbReference type="EMBL" id="KAI0066574.1"/>
    </source>
</evidence>
<protein>
    <submittedName>
        <fullName evidence="1">P-loop containing nucleoside triphosphate hydrolase protein</fullName>
    </submittedName>
</protein>
<accession>A0ACB8TDS0</accession>
<reference evidence="1" key="2">
    <citation type="journal article" date="2022" name="New Phytol.">
        <title>Evolutionary transition to the ectomycorrhizal habit in the genomes of a hyperdiverse lineage of mushroom-forming fungi.</title>
        <authorList>
            <person name="Looney B."/>
            <person name="Miyauchi S."/>
            <person name="Morin E."/>
            <person name="Drula E."/>
            <person name="Courty P.E."/>
            <person name="Kohler A."/>
            <person name="Kuo A."/>
            <person name="LaButti K."/>
            <person name="Pangilinan J."/>
            <person name="Lipzen A."/>
            <person name="Riley R."/>
            <person name="Andreopoulos W."/>
            <person name="He G."/>
            <person name="Johnson J."/>
            <person name="Nolan M."/>
            <person name="Tritt A."/>
            <person name="Barry K.W."/>
            <person name="Grigoriev I.V."/>
            <person name="Nagy L.G."/>
            <person name="Hibbett D."/>
            <person name="Henrissat B."/>
            <person name="Matheny P.B."/>
            <person name="Labbe J."/>
            <person name="Martin F.M."/>
        </authorList>
    </citation>
    <scope>NUCLEOTIDE SEQUENCE</scope>
    <source>
        <strain evidence="1">HHB10654</strain>
    </source>
</reference>
<comment type="caution">
    <text evidence="1">The sequence shown here is derived from an EMBL/GenBank/DDBJ whole genome shotgun (WGS) entry which is preliminary data.</text>
</comment>
<organism evidence="1 2">
    <name type="scientific">Artomyces pyxidatus</name>
    <dbReference type="NCBI Taxonomy" id="48021"/>
    <lineage>
        <taxon>Eukaryota</taxon>
        <taxon>Fungi</taxon>
        <taxon>Dikarya</taxon>
        <taxon>Basidiomycota</taxon>
        <taxon>Agaricomycotina</taxon>
        <taxon>Agaricomycetes</taxon>
        <taxon>Russulales</taxon>
        <taxon>Auriscalpiaceae</taxon>
        <taxon>Artomyces</taxon>
    </lineage>
</organism>
<dbReference type="Proteomes" id="UP000814140">
    <property type="component" value="Unassembled WGS sequence"/>
</dbReference>
<gene>
    <name evidence="1" type="ORF">BV25DRAFT_1849142</name>
</gene>
<evidence type="ECO:0000313" key="2">
    <source>
        <dbReference type="Proteomes" id="UP000814140"/>
    </source>
</evidence>
<sequence length="1597" mass="175076">MEPQVVLVVQPGITLAEDYSVWLRQSLAIPVYVAVVSALVLTARSLLLTVQLNKMRARVAATGDRDEPFLDPDANMASEFVSASGLKVHISNSGGFTIFCSRLARLLSVLGLVVLSVMTYLHDLKNCVVFELPGAEFERELRTNRLLLDIALCLTYVYASVLATLSITASSKTVATTAIRHVNVLLLSSFGVYAYRDLWPLATSVLSPVDQPEGVVLWVKIVLLAFASVVIPLTVPRQYIPYNIKEPALEPNPEQTASILSLALFTYLDPVVSMASTLPHLSIDDLPPLPDYDHVKNLVARSFKHLDVFSGAPKRHIFWGLMKIFGGEYIVMAALVLIKVASTFLGPIGLNGLLKYLETQGEGDVIHPWVWVSILLLSSLIGSLAQQQYQVFTGLLANRTEGFLIQLLFEHALRIRMKADATPDAASEVLVPPDGADFVTEDRHTAGNSATSESSQASQTPDRKGKQKAKSEAVSEAEPTPSGDSEAHNLVGKLNNLATVDLTNILDGECDILSLVLQVPLQISICIYFLYQYLGWSAFVGMVSMLILFPIPGKFAQLLQNLQQETANATDSRVQTVTDTLAVLRMIKLFGWEPKMADRLAGKRDIELRFVRRKEILNMLTGIVNYVIPVITMIVTFGTYTAIMKQELKPSIIFPSMAVFDLLAIQLHSVFGSIILMTQAKVSMDRITDFLQNTELLDEYTTSAEHVVIDEAHKEEIGFGRASFTWSNDDAVSGAETPSKRKFVLRIDGEVKFMKGSINLIVGPTGSGKTSLLMALLGEMHFIPSGNESWYNLPREGGVAYAAQESWVQNETIRHNILFGSPYDETRYNDVVYQCGLKRDLSLFDAGDKTEVGEKGLTLSGGQKARVTLARAIYSSAKIILLDDILAALDVHTARWIVEKCFKGYLVRDRTILLVTHNVALASPIADHVVSLGLNGTIAAHASVSDAIAKDENLKAELAMEVEKIAEDSKEIYAEEPDTAAKDMDGKLVMAEEVALGHVTMDSLKMFLDGVAGSYGGTGAVFWIIYVGSLLLYSIGMSGQAWWMGHWAEQYNLVADPLKVSTFFYLGMYIALLLASMTLYAVAAIMFITGSMRASNLIHRTLVQSILGTTLRWLDTTPVSRIITRCTQDIRALDGPIADSFQELAATCIGVLVNLAAIVYFTPVFLFPGIVVAYLGVHLAQVYLKAQMSAKRELSNVKAPVLGHFGAAITGLTSIRAYGAQLAFRQESYKLIDRNLKVGRTHYNLNRWISIRIDFLGALFSTGLAAYLIYGPNHENTIPSNTGFSLNTAIVFSSNVLFLVRMYNKFEVQCNSLERIKAYIDIEQEPTATKEGIPPAYWPASGDLKVENLSSRYSEGGPEVLHDLSFHIKSGERIGVVGRTGSGKSSLTLSLLRCIITEGNVYYDGLLTSSVNLDSLRSSITIIPQVPELLSGTLRENLDPFGQYDDATLNSALRAAGLFSLQVDNDDSRVTLDSAISSGGGNLSVGQRQILALARAIVRDSKLLILDEATSAIDYETDTVIQSSLRHELKSNVTLLTVAHRLQTIMDADKIMVLDAGRIVEFDKPGELLKKESGWFRSLVYESGDKDALISIVSSEQ</sequence>
<proteinExistence type="predicted"/>
<dbReference type="EMBL" id="MU277192">
    <property type="protein sequence ID" value="KAI0066574.1"/>
    <property type="molecule type" value="Genomic_DNA"/>
</dbReference>
<reference evidence="1" key="1">
    <citation type="submission" date="2021-03" db="EMBL/GenBank/DDBJ databases">
        <authorList>
            <consortium name="DOE Joint Genome Institute"/>
            <person name="Ahrendt S."/>
            <person name="Looney B.P."/>
            <person name="Miyauchi S."/>
            <person name="Morin E."/>
            <person name="Drula E."/>
            <person name="Courty P.E."/>
            <person name="Chicoki N."/>
            <person name="Fauchery L."/>
            <person name="Kohler A."/>
            <person name="Kuo A."/>
            <person name="Labutti K."/>
            <person name="Pangilinan J."/>
            <person name="Lipzen A."/>
            <person name="Riley R."/>
            <person name="Andreopoulos W."/>
            <person name="He G."/>
            <person name="Johnson J."/>
            <person name="Barry K.W."/>
            <person name="Grigoriev I.V."/>
            <person name="Nagy L."/>
            <person name="Hibbett D."/>
            <person name="Henrissat B."/>
            <person name="Matheny P.B."/>
            <person name="Labbe J."/>
            <person name="Martin F."/>
        </authorList>
    </citation>
    <scope>NUCLEOTIDE SEQUENCE</scope>
    <source>
        <strain evidence="1">HHB10654</strain>
    </source>
</reference>